<evidence type="ECO:0000313" key="3">
    <source>
        <dbReference type="EMBL" id="KAK2647282.1"/>
    </source>
</evidence>
<dbReference type="PANTHER" id="PTHR11991">
    <property type="entry name" value="TRANSLATIONALLY CONTROLLED TUMOR PROTEIN-RELATED"/>
    <property type="match status" value="1"/>
</dbReference>
<dbReference type="InterPro" id="IPR018105">
    <property type="entry name" value="Translational_control_tumour_p"/>
</dbReference>
<accession>A0AAD9WYP8</accession>
<comment type="similarity">
    <text evidence="1">Belongs to the TCTP family.</text>
</comment>
<dbReference type="Gene3D" id="2.170.150.10">
    <property type="entry name" value="Metal Binding Protein, Guanine Nucleotide Exchange Factor, Chain A"/>
    <property type="match status" value="1"/>
</dbReference>
<gene>
    <name evidence="3" type="ORF">Ddye_014771</name>
</gene>
<protein>
    <recommendedName>
        <fullName evidence="2">TCTP domain-containing protein</fullName>
    </recommendedName>
</protein>
<keyword evidence="4" id="KW-1185">Reference proteome</keyword>
<dbReference type="AlphaFoldDB" id="A0AAD9WYP8"/>
<dbReference type="Pfam" id="PF00838">
    <property type="entry name" value="TCTP"/>
    <property type="match status" value="1"/>
</dbReference>
<dbReference type="GO" id="GO:0005509">
    <property type="term" value="F:calcium ion binding"/>
    <property type="evidence" value="ECO:0007669"/>
    <property type="project" value="TreeGrafter"/>
</dbReference>
<dbReference type="GO" id="GO:0005737">
    <property type="term" value="C:cytoplasm"/>
    <property type="evidence" value="ECO:0007669"/>
    <property type="project" value="TreeGrafter"/>
</dbReference>
<dbReference type="InterPro" id="IPR011057">
    <property type="entry name" value="Mss4-like_sf"/>
</dbReference>
<sequence>MLVTCDELLSDSFPYKEIKNRILWEVDKEWVVQGVVDGDIGANNYAEGLDDQMANVIVVIVDTVRLQDQPPFYKKHFIAFIKGLIKSLTSKLDAEQ</sequence>
<name>A0AAD9WYP8_9ROSI</name>
<organism evidence="3 4">
    <name type="scientific">Dipteronia dyeriana</name>
    <dbReference type="NCBI Taxonomy" id="168575"/>
    <lineage>
        <taxon>Eukaryota</taxon>
        <taxon>Viridiplantae</taxon>
        <taxon>Streptophyta</taxon>
        <taxon>Embryophyta</taxon>
        <taxon>Tracheophyta</taxon>
        <taxon>Spermatophyta</taxon>
        <taxon>Magnoliopsida</taxon>
        <taxon>eudicotyledons</taxon>
        <taxon>Gunneridae</taxon>
        <taxon>Pentapetalae</taxon>
        <taxon>rosids</taxon>
        <taxon>malvids</taxon>
        <taxon>Sapindales</taxon>
        <taxon>Sapindaceae</taxon>
        <taxon>Hippocastanoideae</taxon>
        <taxon>Acereae</taxon>
        <taxon>Dipteronia</taxon>
    </lineage>
</organism>
<dbReference type="InterPro" id="IPR011323">
    <property type="entry name" value="Mss4/transl-control_tumour"/>
</dbReference>
<evidence type="ECO:0000256" key="1">
    <source>
        <dbReference type="PROSITE-ProRule" id="PRU01133"/>
    </source>
</evidence>
<evidence type="ECO:0000313" key="4">
    <source>
        <dbReference type="Proteomes" id="UP001280121"/>
    </source>
</evidence>
<dbReference type="EMBL" id="JANJYI010000005">
    <property type="protein sequence ID" value="KAK2647282.1"/>
    <property type="molecule type" value="Genomic_DNA"/>
</dbReference>
<reference evidence="3" key="1">
    <citation type="journal article" date="2023" name="Plant J.">
        <title>Genome sequences and population genomics provide insights into the demographic history, inbreeding, and mutation load of two 'living fossil' tree species of Dipteronia.</title>
        <authorList>
            <person name="Feng Y."/>
            <person name="Comes H.P."/>
            <person name="Chen J."/>
            <person name="Zhu S."/>
            <person name="Lu R."/>
            <person name="Zhang X."/>
            <person name="Li P."/>
            <person name="Qiu J."/>
            <person name="Olsen K.M."/>
            <person name="Qiu Y."/>
        </authorList>
    </citation>
    <scope>NUCLEOTIDE SEQUENCE</scope>
    <source>
        <strain evidence="3">KIB01</strain>
    </source>
</reference>
<proteinExistence type="inferred from homology"/>
<dbReference type="SUPFAM" id="SSF51316">
    <property type="entry name" value="Mss4-like"/>
    <property type="match status" value="1"/>
</dbReference>
<dbReference type="InterPro" id="IPR034737">
    <property type="entry name" value="TCTP"/>
</dbReference>
<dbReference type="Proteomes" id="UP001280121">
    <property type="component" value="Unassembled WGS sequence"/>
</dbReference>
<evidence type="ECO:0000259" key="2">
    <source>
        <dbReference type="PROSITE" id="PS51797"/>
    </source>
</evidence>
<dbReference type="PANTHER" id="PTHR11991:SF0">
    <property type="entry name" value="TRANSLATIONALLY-CONTROLLED TUMOR PROTEIN"/>
    <property type="match status" value="1"/>
</dbReference>
<dbReference type="PROSITE" id="PS51797">
    <property type="entry name" value="TCTP_3"/>
    <property type="match status" value="1"/>
</dbReference>
<feature type="domain" description="TCTP" evidence="2">
    <location>
        <begin position="1"/>
        <end position="96"/>
    </location>
</feature>
<comment type="caution">
    <text evidence="3">The sequence shown here is derived from an EMBL/GenBank/DDBJ whole genome shotgun (WGS) entry which is preliminary data.</text>
</comment>